<reference evidence="1" key="1">
    <citation type="submission" date="2019-08" db="EMBL/GenBank/DDBJ databases">
        <authorList>
            <person name="Kucharzyk K."/>
            <person name="Murdoch R.W."/>
            <person name="Higgins S."/>
            <person name="Loffler F."/>
        </authorList>
    </citation>
    <scope>NUCLEOTIDE SEQUENCE</scope>
</reference>
<organism evidence="1">
    <name type="scientific">bioreactor metagenome</name>
    <dbReference type="NCBI Taxonomy" id="1076179"/>
    <lineage>
        <taxon>unclassified sequences</taxon>
        <taxon>metagenomes</taxon>
        <taxon>ecological metagenomes</taxon>
    </lineage>
</organism>
<accession>A0A645HEN6</accession>
<dbReference type="AlphaFoldDB" id="A0A645HEN6"/>
<sequence length="105" mass="12147">MKIDISNGNPVYTDIKEGIKLNSANKEILSKIRNGISHRRIWTYGNPISKIIIQDVDLGDTFNQSKEEPLDILIWKDKGLNFHLESSLEDFRKFVNELAIYLENL</sequence>
<comment type="caution">
    <text evidence="1">The sequence shown here is derived from an EMBL/GenBank/DDBJ whole genome shotgun (WGS) entry which is preliminary data.</text>
</comment>
<evidence type="ECO:0000313" key="1">
    <source>
        <dbReference type="EMBL" id="MPN37507.1"/>
    </source>
</evidence>
<gene>
    <name evidence="1" type="ORF">SDC9_185026</name>
</gene>
<name>A0A645HEN6_9ZZZZ</name>
<dbReference type="EMBL" id="VSSQ01092190">
    <property type="protein sequence ID" value="MPN37507.1"/>
    <property type="molecule type" value="Genomic_DNA"/>
</dbReference>
<proteinExistence type="predicted"/>
<protein>
    <submittedName>
        <fullName evidence="1">Uncharacterized protein</fullName>
    </submittedName>
</protein>